<dbReference type="EMBL" id="SWAU01000612">
    <property type="protein sequence ID" value="TKA93854.1"/>
    <property type="molecule type" value="Genomic_DNA"/>
</dbReference>
<evidence type="ECO:0000313" key="2">
    <source>
        <dbReference type="Proteomes" id="UP000306340"/>
    </source>
</evidence>
<dbReference type="Proteomes" id="UP000306340">
    <property type="component" value="Unassembled WGS sequence"/>
</dbReference>
<proteinExistence type="predicted"/>
<name>A0A4U0YV14_9RHOB</name>
<keyword evidence="1" id="KW-0489">Methyltransferase</keyword>
<sequence length="42" mass="4132">MRVAGIGFNSRATGASIRDALAQAGGAEALATAETKAAVLRS</sequence>
<organism evidence="1 2">
    <name type="scientific">Cereibacter changlensis</name>
    <dbReference type="NCBI Taxonomy" id="402884"/>
    <lineage>
        <taxon>Bacteria</taxon>
        <taxon>Pseudomonadati</taxon>
        <taxon>Pseudomonadota</taxon>
        <taxon>Alphaproteobacteria</taxon>
        <taxon>Rhodobacterales</taxon>
        <taxon>Paracoccaceae</taxon>
        <taxon>Cereibacter</taxon>
    </lineage>
</organism>
<reference evidence="1 2" key="1">
    <citation type="submission" date="2019-04" db="EMBL/GenBank/DDBJ databases">
        <title>Crypto-aerobic microbial life in anoxic (sulfidic) marine sediments.</title>
        <authorList>
            <person name="Bhattacharya S."/>
            <person name="Roy C."/>
            <person name="Mondal N."/>
            <person name="Sarkar J."/>
            <person name="Mandal S."/>
            <person name="Rameez M.J."/>
            <person name="Ghosh W."/>
        </authorList>
    </citation>
    <scope>NUCLEOTIDE SEQUENCE [LARGE SCALE GENOMIC DNA]</scope>
    <source>
        <strain evidence="1 2">SBBC</strain>
    </source>
</reference>
<accession>A0A4U0YV14</accession>
<dbReference type="AlphaFoldDB" id="A0A4U0YV14"/>
<keyword evidence="1" id="KW-0808">Transferase</keyword>
<comment type="caution">
    <text evidence="1">The sequence shown here is derived from an EMBL/GenBank/DDBJ whole genome shotgun (WGS) entry which is preliminary data.</text>
</comment>
<evidence type="ECO:0000313" key="1">
    <source>
        <dbReference type="EMBL" id="TKA93854.1"/>
    </source>
</evidence>
<dbReference type="GO" id="GO:0008168">
    <property type="term" value="F:methyltransferase activity"/>
    <property type="evidence" value="ECO:0007669"/>
    <property type="project" value="UniProtKB-KW"/>
</dbReference>
<protein>
    <submittedName>
        <fullName evidence="1">Precorrin methylase</fullName>
    </submittedName>
</protein>
<gene>
    <name evidence="1" type="ORF">FAZ78_25620</name>
</gene>
<feature type="non-terminal residue" evidence="1">
    <location>
        <position position="42"/>
    </location>
</feature>
<dbReference type="GO" id="GO:0032259">
    <property type="term" value="P:methylation"/>
    <property type="evidence" value="ECO:0007669"/>
    <property type="project" value="UniProtKB-KW"/>
</dbReference>